<feature type="domain" description="CstA N-terminal" evidence="8">
    <location>
        <begin position="4"/>
        <end position="142"/>
    </location>
</feature>
<keyword evidence="4 7" id="KW-0812">Transmembrane</keyword>
<comment type="subcellular location">
    <subcellularLocation>
        <location evidence="1">Cell membrane</location>
        <topology evidence="1">Multi-pass membrane protein</topology>
    </subcellularLocation>
</comment>
<evidence type="ECO:0000256" key="3">
    <source>
        <dbReference type="ARBA" id="ARBA00022475"/>
    </source>
</evidence>
<keyword evidence="3" id="KW-1003">Cell membrane</keyword>
<comment type="similarity">
    <text evidence="2">Belongs to the peptide transporter carbon starvation (CstA) (TC 2.A.114) family.</text>
</comment>
<feature type="transmembrane region" description="Helical" evidence="7">
    <location>
        <begin position="416"/>
        <end position="435"/>
    </location>
</feature>
<sequence>MISFLICIAVLVAGYFVYGSFIERKFGIDKNRPTPAISKQDGVDFVPLKLGKIFLIQFLNIAGLGPIFGAIAGALWGPVAFLWIVLGTIFAGCVHDYFSGMLSIRHGGDSIPEIVGKYLGNGMKQFMRIFAVVLLILVGVVFVKGPATILHGLTGIDVSILVACIFLYYVLATMIPIDKLIGKVYPIFGFSLLVMAVGLFGALLFQDYTIPELSINNLVNMHTNPSDYPVFPMLFITIACGAISGFHSTQSPLMARCISNEAHGKKVFIGAMVTEGIVALIWAAIAMAFFGGVKELGTTMAEDGHNAAWVVNTICNTTLGKLGGILAVFGVIAAPITSGDTAFRSARLTIADSFNINQSKLVKRLVVTIPLFLVALALTRIDFGIIWRYFGWSNQMLATVVLWAAAVYMKQQNKKAWFILIPAAFMTAVVTAYILVAPEGFKLDYQLSYTIGILVSSVLSIWFVSFKVNVKTSIQEVKA</sequence>
<feature type="transmembrane region" description="Helical" evidence="7">
    <location>
        <begin position="364"/>
        <end position="383"/>
    </location>
</feature>
<accession>A0A5D0JE04</accession>
<feature type="transmembrane region" description="Helical" evidence="7">
    <location>
        <begin position="67"/>
        <end position="94"/>
    </location>
</feature>
<evidence type="ECO:0000256" key="1">
    <source>
        <dbReference type="ARBA" id="ARBA00004651"/>
    </source>
</evidence>
<feature type="transmembrane region" description="Helical" evidence="7">
    <location>
        <begin position="389"/>
        <end position="409"/>
    </location>
</feature>
<evidence type="ECO:0000313" key="10">
    <source>
        <dbReference type="Proteomes" id="UP000323930"/>
    </source>
</evidence>
<feature type="transmembrane region" description="Helical" evidence="7">
    <location>
        <begin position="447"/>
        <end position="466"/>
    </location>
</feature>
<dbReference type="InterPro" id="IPR003706">
    <property type="entry name" value="CstA_N"/>
</dbReference>
<evidence type="ECO:0000256" key="4">
    <source>
        <dbReference type="ARBA" id="ARBA00022692"/>
    </source>
</evidence>
<dbReference type="PANTHER" id="PTHR30252:SF4">
    <property type="entry name" value="CARBON STARVATION"/>
    <property type="match status" value="1"/>
</dbReference>
<evidence type="ECO:0000259" key="8">
    <source>
        <dbReference type="Pfam" id="PF02554"/>
    </source>
</evidence>
<keyword evidence="5 7" id="KW-1133">Transmembrane helix</keyword>
<dbReference type="EMBL" id="VSDQ01000163">
    <property type="protein sequence ID" value="TYA92112.1"/>
    <property type="molecule type" value="Genomic_DNA"/>
</dbReference>
<evidence type="ECO:0000256" key="2">
    <source>
        <dbReference type="ARBA" id="ARBA00007755"/>
    </source>
</evidence>
<evidence type="ECO:0000256" key="6">
    <source>
        <dbReference type="ARBA" id="ARBA00023136"/>
    </source>
</evidence>
<keyword evidence="10" id="KW-1185">Reference proteome</keyword>
<proteinExistence type="inferred from homology"/>
<feature type="transmembrane region" description="Helical" evidence="7">
    <location>
        <begin position="267"/>
        <end position="290"/>
    </location>
</feature>
<feature type="domain" description="CstA N-terminal" evidence="8">
    <location>
        <begin position="157"/>
        <end position="384"/>
    </location>
</feature>
<keyword evidence="6 7" id="KW-0472">Membrane</keyword>
<organism evidence="9 10">
    <name type="scientific">Seonamhaeicola marinus</name>
    <dbReference type="NCBI Taxonomy" id="1912246"/>
    <lineage>
        <taxon>Bacteria</taxon>
        <taxon>Pseudomonadati</taxon>
        <taxon>Bacteroidota</taxon>
        <taxon>Flavobacteriia</taxon>
        <taxon>Flavobacteriales</taxon>
        <taxon>Flavobacteriaceae</taxon>
    </lineage>
</organism>
<comment type="caution">
    <text evidence="9">The sequence shown here is derived from an EMBL/GenBank/DDBJ whole genome shotgun (WGS) entry which is preliminary data.</text>
</comment>
<dbReference type="Pfam" id="PF02554">
    <property type="entry name" value="CstA"/>
    <property type="match status" value="2"/>
</dbReference>
<dbReference type="RefSeq" id="WP_148539718.1">
    <property type="nucleotide sequence ID" value="NZ_VSDQ01000163.1"/>
</dbReference>
<gene>
    <name evidence="9" type="ORF">FUA24_01380</name>
</gene>
<evidence type="ECO:0000256" key="7">
    <source>
        <dbReference type="SAM" id="Phobius"/>
    </source>
</evidence>
<reference evidence="9 10" key="1">
    <citation type="submission" date="2019-08" db="EMBL/GenBank/DDBJ databases">
        <title>Seonamhaeicola sediminis sp. nov., isolated from marine sediment.</title>
        <authorList>
            <person name="Cao W.R."/>
        </authorList>
    </citation>
    <scope>NUCLEOTIDE SEQUENCE [LARGE SCALE GENOMIC DNA]</scope>
    <source>
        <strain evidence="9 10">B011</strain>
    </source>
</reference>
<dbReference type="GO" id="GO:0005886">
    <property type="term" value="C:plasma membrane"/>
    <property type="evidence" value="ECO:0007669"/>
    <property type="project" value="UniProtKB-SubCell"/>
</dbReference>
<name>A0A5D0JE04_9FLAO</name>
<feature type="transmembrane region" description="Helical" evidence="7">
    <location>
        <begin position="228"/>
        <end position="246"/>
    </location>
</feature>
<feature type="transmembrane region" description="Helical" evidence="7">
    <location>
        <begin position="184"/>
        <end position="208"/>
    </location>
</feature>
<feature type="transmembrane region" description="Helical" evidence="7">
    <location>
        <begin position="149"/>
        <end position="172"/>
    </location>
</feature>
<dbReference type="OrthoDB" id="9761224at2"/>
<dbReference type="InterPro" id="IPR051605">
    <property type="entry name" value="CstA"/>
</dbReference>
<feature type="transmembrane region" description="Helical" evidence="7">
    <location>
        <begin position="126"/>
        <end position="143"/>
    </location>
</feature>
<dbReference type="PANTHER" id="PTHR30252">
    <property type="entry name" value="INNER MEMBRANE PEPTIDE TRANSPORTER"/>
    <property type="match status" value="1"/>
</dbReference>
<evidence type="ECO:0000256" key="5">
    <source>
        <dbReference type="ARBA" id="ARBA00022989"/>
    </source>
</evidence>
<evidence type="ECO:0000313" key="9">
    <source>
        <dbReference type="EMBL" id="TYA92112.1"/>
    </source>
</evidence>
<protein>
    <submittedName>
        <fullName evidence="9">Carbon starvation protein A</fullName>
    </submittedName>
</protein>
<dbReference type="AlphaFoldDB" id="A0A5D0JE04"/>
<dbReference type="Proteomes" id="UP000323930">
    <property type="component" value="Unassembled WGS sequence"/>
</dbReference>
<dbReference type="GO" id="GO:0009267">
    <property type="term" value="P:cellular response to starvation"/>
    <property type="evidence" value="ECO:0007669"/>
    <property type="project" value="InterPro"/>
</dbReference>